<evidence type="ECO:0000313" key="3">
    <source>
        <dbReference type="Proteomes" id="UP001365542"/>
    </source>
</evidence>
<accession>A0AAV9X304</accession>
<sequence>MKISICILSLSVSIAVAYVPQRIEPRSCQANNLYRTLERLQRESSFCNKLLSPNPTVSIPSSISATPIASFSSACTCIVGAPTTTTTTTTTSQGCTNTVTSIPDPVTVISTVTQTYTPTSTSSTSVPSAYLFDYETPSRLWGCGVKITNAPDFTYFGTCGEHQNTAEAHSGDWYLRVAWNIDHTGSYVARLGNKTPIAVLPSTKYQFSIWYRQITYSQIICTPAVLIGDQGLSNIDGTDTVNNGNGLAQLNLNTGLQWTQTTTTFTTRSSNADGVGIFLTVICTCPSSNCGNVFVGFDDMTITQTS</sequence>
<evidence type="ECO:0000313" key="2">
    <source>
        <dbReference type="EMBL" id="KAK6533820.1"/>
    </source>
</evidence>
<name>A0AAV9X304_9PEZI</name>
<evidence type="ECO:0000256" key="1">
    <source>
        <dbReference type="SAM" id="SignalP"/>
    </source>
</evidence>
<protein>
    <submittedName>
        <fullName evidence="2">Uncharacterized protein</fullName>
    </submittedName>
</protein>
<dbReference type="AlphaFoldDB" id="A0AAV9X304"/>
<gene>
    <name evidence="2" type="ORF">TWF694_002749</name>
</gene>
<keyword evidence="1" id="KW-0732">Signal</keyword>
<keyword evidence="3" id="KW-1185">Reference proteome</keyword>
<reference evidence="2 3" key="1">
    <citation type="submission" date="2019-10" db="EMBL/GenBank/DDBJ databases">
        <authorList>
            <person name="Palmer J.M."/>
        </authorList>
    </citation>
    <scope>NUCLEOTIDE SEQUENCE [LARGE SCALE GENOMIC DNA]</scope>
    <source>
        <strain evidence="2 3">TWF694</strain>
    </source>
</reference>
<dbReference type="Gene3D" id="2.60.120.260">
    <property type="entry name" value="Galactose-binding domain-like"/>
    <property type="match status" value="1"/>
</dbReference>
<dbReference type="Proteomes" id="UP001365542">
    <property type="component" value="Unassembled WGS sequence"/>
</dbReference>
<proteinExistence type="predicted"/>
<feature type="signal peptide" evidence="1">
    <location>
        <begin position="1"/>
        <end position="17"/>
    </location>
</feature>
<dbReference type="EMBL" id="JAVHJO010000011">
    <property type="protein sequence ID" value="KAK6533820.1"/>
    <property type="molecule type" value="Genomic_DNA"/>
</dbReference>
<organism evidence="2 3">
    <name type="scientific">Orbilia ellipsospora</name>
    <dbReference type="NCBI Taxonomy" id="2528407"/>
    <lineage>
        <taxon>Eukaryota</taxon>
        <taxon>Fungi</taxon>
        <taxon>Dikarya</taxon>
        <taxon>Ascomycota</taxon>
        <taxon>Pezizomycotina</taxon>
        <taxon>Orbiliomycetes</taxon>
        <taxon>Orbiliales</taxon>
        <taxon>Orbiliaceae</taxon>
        <taxon>Orbilia</taxon>
    </lineage>
</organism>
<feature type="chain" id="PRO_5043821777" evidence="1">
    <location>
        <begin position="18"/>
        <end position="306"/>
    </location>
</feature>
<comment type="caution">
    <text evidence="2">The sequence shown here is derived from an EMBL/GenBank/DDBJ whole genome shotgun (WGS) entry which is preliminary data.</text>
</comment>